<feature type="transmembrane region" description="Helical" evidence="1">
    <location>
        <begin position="6"/>
        <end position="24"/>
    </location>
</feature>
<feature type="transmembrane region" description="Helical" evidence="1">
    <location>
        <begin position="64"/>
        <end position="86"/>
    </location>
</feature>
<keyword evidence="1" id="KW-1133">Transmembrane helix</keyword>
<dbReference type="KEGG" id="tsig:D6T69_12295"/>
<proteinExistence type="predicted"/>
<accession>A0A3Q8RP43</accession>
<reference evidence="2 3" key="1">
    <citation type="submission" date="2018-09" db="EMBL/GenBank/DDBJ databases">
        <title>Insights into the microbiota of Asian seabass (Lates calcarifer) with tenacibaculosis symptoms and description of sp. nov. Tenacibaculum singaporense.</title>
        <authorList>
            <person name="Miyake S."/>
            <person name="Soh M."/>
            <person name="Azman M.N."/>
            <person name="Ngoh S.Y."/>
            <person name="Orban L."/>
        </authorList>
    </citation>
    <scope>NUCLEOTIDE SEQUENCE [LARGE SCALE GENOMIC DNA]</scope>
    <source>
        <strain evidence="2 3">DSM 106434</strain>
    </source>
</reference>
<feature type="transmembrane region" description="Helical" evidence="1">
    <location>
        <begin position="36"/>
        <end position="58"/>
    </location>
</feature>
<gene>
    <name evidence="2" type="ORF">D6T69_12295</name>
</gene>
<organism evidence="2 3">
    <name type="scientific">Tenacibaculum singaporense</name>
    <dbReference type="NCBI Taxonomy" id="2358479"/>
    <lineage>
        <taxon>Bacteria</taxon>
        <taxon>Pseudomonadati</taxon>
        <taxon>Bacteroidota</taxon>
        <taxon>Flavobacteriia</taxon>
        <taxon>Flavobacteriales</taxon>
        <taxon>Flavobacteriaceae</taxon>
        <taxon>Tenacibaculum</taxon>
    </lineage>
</organism>
<evidence type="ECO:0000313" key="3">
    <source>
        <dbReference type="Proteomes" id="UP000274593"/>
    </source>
</evidence>
<feature type="transmembrane region" description="Helical" evidence="1">
    <location>
        <begin position="93"/>
        <end position="113"/>
    </location>
</feature>
<dbReference type="Proteomes" id="UP000274593">
    <property type="component" value="Chromosome"/>
</dbReference>
<evidence type="ECO:0008006" key="4">
    <source>
        <dbReference type="Google" id="ProtNLM"/>
    </source>
</evidence>
<keyword evidence="1" id="KW-0812">Transmembrane</keyword>
<evidence type="ECO:0000313" key="2">
    <source>
        <dbReference type="EMBL" id="AZJ36266.1"/>
    </source>
</evidence>
<dbReference type="EMBL" id="CP032548">
    <property type="protein sequence ID" value="AZJ36266.1"/>
    <property type="molecule type" value="Genomic_DNA"/>
</dbReference>
<evidence type="ECO:0000256" key="1">
    <source>
        <dbReference type="SAM" id="Phobius"/>
    </source>
</evidence>
<protein>
    <recommendedName>
        <fullName evidence="4">Magnesium citrate secondary transporter</fullName>
    </recommendedName>
</protein>
<name>A0A3Q8RP43_9FLAO</name>
<dbReference type="AlphaFoldDB" id="A0A3Q8RP43"/>
<keyword evidence="3" id="KW-1185">Reference proteome</keyword>
<sequence>MQKKILTYYFIVSIIIGSLIYTAQKLGIKLPSFINNYVNDFLIIPIVLTICLFVLQWSRNNKSYQVSLGVVFYICVLYSILFEFILPKYYVRYTADILDVVLYFAGGFVFLVLQKKNSST</sequence>
<keyword evidence="1" id="KW-0472">Membrane</keyword>